<organism evidence="5 6">
    <name type="scientific">Dethiosulfatarculus sandiegensis</name>
    <dbReference type="NCBI Taxonomy" id="1429043"/>
    <lineage>
        <taxon>Bacteria</taxon>
        <taxon>Pseudomonadati</taxon>
        <taxon>Thermodesulfobacteriota</taxon>
        <taxon>Desulfarculia</taxon>
        <taxon>Desulfarculales</taxon>
        <taxon>Desulfarculaceae</taxon>
        <taxon>Dethiosulfatarculus</taxon>
    </lineage>
</organism>
<dbReference type="InterPro" id="IPR045851">
    <property type="entry name" value="AMP-bd_C_sf"/>
</dbReference>
<dbReference type="InterPro" id="IPR000873">
    <property type="entry name" value="AMP-dep_synth/lig_dom"/>
</dbReference>
<dbReference type="InterPro" id="IPR050237">
    <property type="entry name" value="ATP-dep_AMP-bd_enzyme"/>
</dbReference>
<dbReference type="FunFam" id="3.30.300.30:FF:000008">
    <property type="entry name" value="2,3-dihydroxybenzoate-AMP ligase"/>
    <property type="match status" value="1"/>
</dbReference>
<evidence type="ECO:0000259" key="4">
    <source>
        <dbReference type="Pfam" id="PF13193"/>
    </source>
</evidence>
<sequence>MNLAHILEDSARFFPDRTFVLENEKKLSYAEMNQLSDRVAGALLASGLKPGQRVAVCLPNSSEWLAVYFGALKAGCAIVTPGIAMTGPELVPLLVECRPELLVTTEEKLRQLRDCDEEWPVRLVVAPSGDLSWQAFLELAGDGGFKSIERDRSDLAAVLFTGGTTGIPKGVMLSHQNLLASAHTIARQERSTEADRVLCFLPLNHVFGQVHVMLSTVLTAGSLVLMPAFDLEEVLHSLEHLEVTKFYAVPTIYVRLLGQKDIGKLLGKVRYTFSAAASMALELVREWRKKTGLAIHEAYGMTESAAMVTYNHYYRHKVGSVGTPVGAVEVAIMDPMGEPVEQGQEGEICIQGPNIMQGYLNRPEETKDAFWGPWFRSGDIGLIDEEGYVFIVDRLKDMIITGGENVYPREVEELLYELPQVDECSVVGLPDREYGERVTAVIKLKPGAELEPDKIKEFLRARLAPFKVPKAFKVLKDLPKSATGKLLKRTLRRQLMA</sequence>
<gene>
    <name evidence="5" type="ORF">X474_08705</name>
</gene>
<feature type="domain" description="AMP-dependent synthetase/ligase" evidence="3">
    <location>
        <begin position="7"/>
        <end position="360"/>
    </location>
</feature>
<evidence type="ECO:0000256" key="1">
    <source>
        <dbReference type="ARBA" id="ARBA00006432"/>
    </source>
</evidence>
<dbReference type="Pfam" id="PF13193">
    <property type="entry name" value="AMP-binding_C"/>
    <property type="match status" value="1"/>
</dbReference>
<dbReference type="STRING" id="1429043.X474_08705"/>
<evidence type="ECO:0000313" key="6">
    <source>
        <dbReference type="Proteomes" id="UP000032233"/>
    </source>
</evidence>
<protein>
    <submittedName>
        <fullName evidence="5">AMP-dependent synthetase</fullName>
    </submittedName>
</protein>
<feature type="domain" description="AMP-binding enzyme C-terminal" evidence="4">
    <location>
        <begin position="410"/>
        <end position="485"/>
    </location>
</feature>
<keyword evidence="6" id="KW-1185">Reference proteome</keyword>
<evidence type="ECO:0000259" key="3">
    <source>
        <dbReference type="Pfam" id="PF00501"/>
    </source>
</evidence>
<dbReference type="InterPro" id="IPR025110">
    <property type="entry name" value="AMP-bd_C"/>
</dbReference>
<dbReference type="OrthoDB" id="9765680at2"/>
<dbReference type="Gene3D" id="3.30.300.30">
    <property type="match status" value="1"/>
</dbReference>
<dbReference type="PANTHER" id="PTHR43767">
    <property type="entry name" value="LONG-CHAIN-FATTY-ACID--COA LIGASE"/>
    <property type="match status" value="1"/>
</dbReference>
<dbReference type="Pfam" id="PF00501">
    <property type="entry name" value="AMP-binding"/>
    <property type="match status" value="1"/>
</dbReference>
<dbReference type="InParanoid" id="A0A0D2GGT1"/>
<accession>A0A0D2GGT1</accession>
<dbReference type="InterPro" id="IPR020845">
    <property type="entry name" value="AMP-binding_CS"/>
</dbReference>
<reference evidence="5 6" key="1">
    <citation type="submission" date="2013-11" db="EMBL/GenBank/DDBJ databases">
        <title>Metagenomic analysis of a methanogenic consortium involved in long chain n-alkane degradation.</title>
        <authorList>
            <person name="Davidova I.A."/>
            <person name="Callaghan A.V."/>
            <person name="Wawrik B."/>
            <person name="Pruitt S."/>
            <person name="Marks C."/>
            <person name="Duncan K.E."/>
            <person name="Suflita J.M."/>
        </authorList>
    </citation>
    <scope>NUCLEOTIDE SEQUENCE [LARGE SCALE GENOMIC DNA]</scope>
    <source>
        <strain evidence="5 6">SPR</strain>
    </source>
</reference>
<comment type="caution">
    <text evidence="5">The sequence shown here is derived from an EMBL/GenBank/DDBJ whole genome shotgun (WGS) entry which is preliminary data.</text>
</comment>
<dbReference type="PATRIC" id="fig|1429043.3.peg.1842"/>
<dbReference type="SUPFAM" id="SSF56801">
    <property type="entry name" value="Acetyl-CoA synthetase-like"/>
    <property type="match status" value="1"/>
</dbReference>
<dbReference type="AlphaFoldDB" id="A0A0D2GGT1"/>
<name>A0A0D2GGT1_9BACT</name>
<dbReference type="InterPro" id="IPR042099">
    <property type="entry name" value="ANL_N_sf"/>
</dbReference>
<evidence type="ECO:0000313" key="5">
    <source>
        <dbReference type="EMBL" id="KIX14127.1"/>
    </source>
</evidence>
<proteinExistence type="inferred from homology"/>
<dbReference type="RefSeq" id="WP_044347975.1">
    <property type="nucleotide sequence ID" value="NZ_AZAC01000011.1"/>
</dbReference>
<dbReference type="EMBL" id="AZAC01000011">
    <property type="protein sequence ID" value="KIX14127.1"/>
    <property type="molecule type" value="Genomic_DNA"/>
</dbReference>
<dbReference type="Gene3D" id="3.40.50.12780">
    <property type="entry name" value="N-terminal domain of ligase-like"/>
    <property type="match status" value="1"/>
</dbReference>
<comment type="similarity">
    <text evidence="1">Belongs to the ATP-dependent AMP-binding enzyme family.</text>
</comment>
<dbReference type="PANTHER" id="PTHR43767:SF1">
    <property type="entry name" value="NONRIBOSOMAL PEPTIDE SYNTHASE PES1 (EUROFUNG)-RELATED"/>
    <property type="match status" value="1"/>
</dbReference>
<dbReference type="Proteomes" id="UP000032233">
    <property type="component" value="Unassembled WGS sequence"/>
</dbReference>
<dbReference type="PROSITE" id="PS00455">
    <property type="entry name" value="AMP_BINDING"/>
    <property type="match status" value="1"/>
</dbReference>
<dbReference type="GO" id="GO:0016878">
    <property type="term" value="F:acid-thiol ligase activity"/>
    <property type="evidence" value="ECO:0007669"/>
    <property type="project" value="UniProtKB-ARBA"/>
</dbReference>
<keyword evidence="2" id="KW-0436">Ligase</keyword>
<evidence type="ECO:0000256" key="2">
    <source>
        <dbReference type="ARBA" id="ARBA00022598"/>
    </source>
</evidence>